<evidence type="ECO:0000313" key="3">
    <source>
        <dbReference type="EMBL" id="GAA1772715.1"/>
    </source>
</evidence>
<protein>
    <submittedName>
        <fullName evidence="3">YceI family protein</fullName>
    </submittedName>
</protein>
<accession>A0ABN2L2Q1</accession>
<feature type="domain" description="Lipid/polyisoprenoid-binding YceI-like" evidence="2">
    <location>
        <begin position="7"/>
        <end position="180"/>
    </location>
</feature>
<comment type="caution">
    <text evidence="3">The sequence shown here is derived from an EMBL/GenBank/DDBJ whole genome shotgun (WGS) entry which is preliminary data.</text>
</comment>
<sequence length="180" mass="18702">MPIPPGDYQLGPDNAALLLHTGTEGPAAAMGHNLSIDATQWSADLTVGDALSECALSVTANLTSLVVIDGQGGAKPLTDGDRGKILQNAAKILQTGDHPQVVFTSTGISGDWTEGTVHGTLSLHGRTEPLDLHLDSPEPGCYRLAGAIAQHLFGIQPYSALMGTLKLADEIGIEVTIPFE</sequence>
<reference evidence="3 4" key="1">
    <citation type="journal article" date="2019" name="Int. J. Syst. Evol. Microbiol.">
        <title>The Global Catalogue of Microorganisms (GCM) 10K type strain sequencing project: providing services to taxonomists for standard genome sequencing and annotation.</title>
        <authorList>
            <consortium name="The Broad Institute Genomics Platform"/>
            <consortium name="The Broad Institute Genome Sequencing Center for Infectious Disease"/>
            <person name="Wu L."/>
            <person name="Ma J."/>
        </authorList>
    </citation>
    <scope>NUCLEOTIDE SEQUENCE [LARGE SCALE GENOMIC DNA]</scope>
    <source>
        <strain evidence="3 4">JCM 15591</strain>
    </source>
</reference>
<proteinExistence type="inferred from homology"/>
<name>A0ABN2L2Q1_9MICO</name>
<dbReference type="InterPro" id="IPR036761">
    <property type="entry name" value="TTHA0802/YceI-like_sf"/>
</dbReference>
<dbReference type="Pfam" id="PF04264">
    <property type="entry name" value="YceI"/>
    <property type="match status" value="1"/>
</dbReference>
<evidence type="ECO:0000313" key="4">
    <source>
        <dbReference type="Proteomes" id="UP001501475"/>
    </source>
</evidence>
<evidence type="ECO:0000256" key="1">
    <source>
        <dbReference type="ARBA" id="ARBA00008812"/>
    </source>
</evidence>
<dbReference type="SMART" id="SM00867">
    <property type="entry name" value="YceI"/>
    <property type="match status" value="1"/>
</dbReference>
<organism evidence="3 4">
    <name type="scientific">Nostocoides vanveenii</name>
    <dbReference type="NCBI Taxonomy" id="330835"/>
    <lineage>
        <taxon>Bacteria</taxon>
        <taxon>Bacillati</taxon>
        <taxon>Actinomycetota</taxon>
        <taxon>Actinomycetes</taxon>
        <taxon>Micrococcales</taxon>
        <taxon>Intrasporangiaceae</taxon>
        <taxon>Nostocoides</taxon>
    </lineage>
</organism>
<dbReference type="RefSeq" id="WP_344068132.1">
    <property type="nucleotide sequence ID" value="NZ_BAAAPN010000096.1"/>
</dbReference>
<comment type="similarity">
    <text evidence="1">Belongs to the UPF0312 family.</text>
</comment>
<dbReference type="InterPro" id="IPR007372">
    <property type="entry name" value="Lipid/polyisoprenoid-bd_YceI"/>
</dbReference>
<keyword evidence="4" id="KW-1185">Reference proteome</keyword>
<dbReference type="Proteomes" id="UP001501475">
    <property type="component" value="Unassembled WGS sequence"/>
</dbReference>
<evidence type="ECO:0000259" key="2">
    <source>
        <dbReference type="SMART" id="SM00867"/>
    </source>
</evidence>
<dbReference type="SUPFAM" id="SSF101874">
    <property type="entry name" value="YceI-like"/>
    <property type="match status" value="1"/>
</dbReference>
<dbReference type="EMBL" id="BAAAPN010000096">
    <property type="protein sequence ID" value="GAA1772715.1"/>
    <property type="molecule type" value="Genomic_DNA"/>
</dbReference>
<dbReference type="Gene3D" id="2.40.128.110">
    <property type="entry name" value="Lipid/polyisoprenoid-binding, YceI-like"/>
    <property type="match status" value="1"/>
</dbReference>
<gene>
    <name evidence="3" type="ORF">GCM10009810_32540</name>
</gene>